<reference evidence="1 2" key="1">
    <citation type="journal article" date="2019" name="Gigascience">
        <title>Whole-genome sequence of the oriental lung fluke Paragonimus westermani.</title>
        <authorList>
            <person name="Oey H."/>
            <person name="Zakrzewski M."/>
            <person name="Narain K."/>
            <person name="Devi K.R."/>
            <person name="Agatsuma T."/>
            <person name="Nawaratna S."/>
            <person name="Gobert G.N."/>
            <person name="Jones M.K."/>
            <person name="Ragan M.A."/>
            <person name="McManus D.P."/>
            <person name="Krause L."/>
        </authorList>
    </citation>
    <scope>NUCLEOTIDE SEQUENCE [LARGE SCALE GENOMIC DNA]</scope>
    <source>
        <strain evidence="1 2">IND2009</strain>
    </source>
</reference>
<accession>A0A5J4P357</accession>
<dbReference type="Proteomes" id="UP000324629">
    <property type="component" value="Unassembled WGS sequence"/>
</dbReference>
<name>A0A5J4P357_9TREM</name>
<organism evidence="1 2">
    <name type="scientific">Paragonimus westermani</name>
    <dbReference type="NCBI Taxonomy" id="34504"/>
    <lineage>
        <taxon>Eukaryota</taxon>
        <taxon>Metazoa</taxon>
        <taxon>Spiralia</taxon>
        <taxon>Lophotrochozoa</taxon>
        <taxon>Platyhelminthes</taxon>
        <taxon>Trematoda</taxon>
        <taxon>Digenea</taxon>
        <taxon>Plagiorchiida</taxon>
        <taxon>Troglotremata</taxon>
        <taxon>Troglotrematidae</taxon>
        <taxon>Paragonimus</taxon>
    </lineage>
</organism>
<comment type="caution">
    <text evidence="1">The sequence shown here is derived from an EMBL/GenBank/DDBJ whole genome shotgun (WGS) entry which is preliminary data.</text>
</comment>
<dbReference type="EMBL" id="QNGE01000026">
    <property type="protein sequence ID" value="KAA3682354.1"/>
    <property type="molecule type" value="Genomic_DNA"/>
</dbReference>
<sequence length="544" mass="62014">MDSDNGYDMSTEEIQKEIMENLQTWSVPNSDDVNFEISQEDKIILKPYVRPSPAELFKLTEDDKVTSFFLSVRWFGPRLPDVTGLSPVKIARIKHQASKLLTHSKNCWLIRNVRNDLVMLLDKSLLSCLTGILKAVVDKCGYQVIWLSRFTCVTPPDICALRMLLVGESNLRVKANCNPMKSALEPSSPEMLIILRRENANKHAIHLCEHVKIAVQKCLDSSQKRRSTTTVISVKYRFALREVPELVPVVHKSKSTNQSPPRAPHPDCDSLGFVLITTCAHTKPPCKLASRTQHNRGLTLLGEFIEHVSQQQWPCIQLRLLALKWLSLAHIPSQHVELAYRALCPHDPTALLSWMATEQHHGHCGFGLFVVCGQRMEHCLNSWCHCNQQTMFSTDLIEVEKQLRIAFSSIQHKGIDERNQQAWSNNANTVAVFDDLLDTWSTGCMEANLIAMEHLWNKEDNAAYPTDLVQTECTDSSKCLHHILELFKKHRIIIVGLRFGWLDEPMVQHFRRAKLKNLNGDEVSDKLALMGEYLLPYCKLQSKL</sequence>
<gene>
    <name evidence="1" type="ORF">DEA37_0004323</name>
</gene>
<evidence type="ECO:0000313" key="2">
    <source>
        <dbReference type="Proteomes" id="UP000324629"/>
    </source>
</evidence>
<keyword evidence="2" id="KW-1185">Reference proteome</keyword>
<evidence type="ECO:0000313" key="1">
    <source>
        <dbReference type="EMBL" id="KAA3682354.1"/>
    </source>
</evidence>
<proteinExistence type="predicted"/>
<protein>
    <submittedName>
        <fullName evidence="1">Uncharacterized protein</fullName>
    </submittedName>
</protein>
<dbReference type="AlphaFoldDB" id="A0A5J4P357"/>